<evidence type="ECO:0000259" key="4">
    <source>
        <dbReference type="PROSITE" id="PS51720"/>
    </source>
</evidence>
<dbReference type="InterPro" id="IPR045058">
    <property type="entry name" value="GIMA/IAN/Toc"/>
</dbReference>
<dbReference type="PANTHER" id="PTHR10903:SF73">
    <property type="entry name" value="GTPASE IMAP FAMILY MEMBER 8"/>
    <property type="match status" value="1"/>
</dbReference>
<name>A0A9F5N7B1_PYTBI</name>
<keyword evidence="5" id="KW-1185">Reference proteome</keyword>
<dbReference type="InterPro" id="IPR006703">
    <property type="entry name" value="G_AIG1"/>
</dbReference>
<gene>
    <name evidence="6" type="primary">GIMAP2</name>
</gene>
<dbReference type="CDD" id="cd01852">
    <property type="entry name" value="AIG1"/>
    <property type="match status" value="2"/>
</dbReference>
<dbReference type="PANTHER" id="PTHR10903">
    <property type="entry name" value="GTPASE, IMAP FAMILY MEMBER-RELATED"/>
    <property type="match status" value="1"/>
</dbReference>
<dbReference type="GO" id="GO:0005525">
    <property type="term" value="F:GTP binding"/>
    <property type="evidence" value="ECO:0007669"/>
    <property type="project" value="UniProtKB-KW"/>
</dbReference>
<dbReference type="OrthoDB" id="8954335at2759"/>
<evidence type="ECO:0000313" key="6">
    <source>
        <dbReference type="RefSeq" id="XP_025032693.1"/>
    </source>
</evidence>
<evidence type="ECO:0000256" key="3">
    <source>
        <dbReference type="ARBA" id="ARBA00023134"/>
    </source>
</evidence>
<dbReference type="Gene3D" id="3.40.50.300">
    <property type="entry name" value="P-loop containing nucleotide triphosphate hydrolases"/>
    <property type="match status" value="2"/>
</dbReference>
<dbReference type="CTD" id="26157"/>
<keyword evidence="3" id="KW-0342">GTP-binding</keyword>
<evidence type="ECO:0000256" key="1">
    <source>
        <dbReference type="ARBA" id="ARBA00008535"/>
    </source>
</evidence>
<comment type="similarity">
    <text evidence="1">Belongs to the TRAFAC class TrmE-Era-EngA-EngB-Septin-like GTPase superfamily. AIG1/Toc34/Toc159-like paraseptin GTPase family. IAN subfamily.</text>
</comment>
<dbReference type="AlphaFoldDB" id="A0A9F5N7B1"/>
<accession>A0A9F5N7B1</accession>
<dbReference type="KEGG" id="pbi:103061320"/>
<feature type="domain" description="AIG1-type G" evidence="4">
    <location>
        <begin position="22"/>
        <end position="225"/>
    </location>
</feature>
<dbReference type="SUPFAM" id="SSF52540">
    <property type="entry name" value="P-loop containing nucleoside triphosphate hydrolases"/>
    <property type="match status" value="2"/>
</dbReference>
<feature type="domain" description="AIG1-type G" evidence="4">
    <location>
        <begin position="292"/>
        <end position="495"/>
    </location>
</feature>
<proteinExistence type="inferred from homology"/>
<dbReference type="Pfam" id="PF04548">
    <property type="entry name" value="AIG1"/>
    <property type="match status" value="2"/>
</dbReference>
<evidence type="ECO:0000313" key="5">
    <source>
        <dbReference type="Proteomes" id="UP000695026"/>
    </source>
</evidence>
<dbReference type="Proteomes" id="UP000695026">
    <property type="component" value="Unplaced"/>
</dbReference>
<organism evidence="5 6">
    <name type="scientific">Python bivittatus</name>
    <name type="common">Burmese python</name>
    <name type="synonym">Python molurus bivittatus</name>
    <dbReference type="NCBI Taxonomy" id="176946"/>
    <lineage>
        <taxon>Eukaryota</taxon>
        <taxon>Metazoa</taxon>
        <taxon>Chordata</taxon>
        <taxon>Craniata</taxon>
        <taxon>Vertebrata</taxon>
        <taxon>Euteleostomi</taxon>
        <taxon>Lepidosauria</taxon>
        <taxon>Squamata</taxon>
        <taxon>Bifurcata</taxon>
        <taxon>Unidentata</taxon>
        <taxon>Episquamata</taxon>
        <taxon>Toxicofera</taxon>
        <taxon>Serpentes</taxon>
        <taxon>Henophidia</taxon>
        <taxon>Pythonidae</taxon>
        <taxon>Python</taxon>
    </lineage>
</organism>
<dbReference type="InterPro" id="IPR027417">
    <property type="entry name" value="P-loop_NTPase"/>
</dbReference>
<dbReference type="GeneID" id="103061320"/>
<dbReference type="PROSITE" id="PS51720">
    <property type="entry name" value="G_AIG1"/>
    <property type="match status" value="2"/>
</dbReference>
<dbReference type="RefSeq" id="XP_025032693.1">
    <property type="nucleotide sequence ID" value="XM_025176925.1"/>
</dbReference>
<dbReference type="OMA" id="CIFREKE"/>
<dbReference type="FunFam" id="3.40.50.300:FF:000366">
    <property type="entry name" value="GTPase, IMAP family member 2"/>
    <property type="match status" value="2"/>
</dbReference>
<keyword evidence="2" id="KW-0547">Nucleotide-binding</keyword>
<reference evidence="6" key="1">
    <citation type="submission" date="2025-08" db="UniProtKB">
        <authorList>
            <consortium name="RefSeq"/>
        </authorList>
    </citation>
    <scope>IDENTIFICATION</scope>
    <source>
        <tissue evidence="6">Liver</tissue>
    </source>
</reference>
<protein>
    <submittedName>
        <fullName evidence="6">GTPase IMAP family member 2</fullName>
    </submittedName>
</protein>
<sequence length="507" mass="56204">MSSPALWETFENFQGALERGGPGELRLILVGKTGGGKSATGNTILGQKLFKSALVATTTTLKCQRGQGSWHGMKVSVVDTPAIFDSEDCNEIVRREVMSCIELSWPGPHALVLVTQVGRFTAEDAAAAKHVQDIFGAESARHTIVLFTCKEDLGGDPLQEYVRESDNKALRALIQQCGNRFCGFNNKAEGAEREEQVSELMEKVEQIISERGGSCYTNWLYLEPNLRDEDVRVFINRNKTARRKAEGGWKQNQILLGGGFLAVTFLLIIIVIRFESPSSCAACLDMAGSVQESELQIVLVGKTGNGKSATGNTILGTRIFKSKMGPTSVTIKCERAEKRHYGRNIVVVDTPGFFDTHRLTSDVASEVKRCVQLCSPGPHVIVQVLRPGRFTGEEKEVAQFITNIFSLKAKAYLIMLFTQKDDLDDTSIEDFIKEADEDLQRQIKDCGYRFLAFNNKAKGEEQEAQVDGLIQMIDDLVRTNRGAPCYTEEMFKEDKKNSKSGWLCTLL</sequence>
<evidence type="ECO:0000256" key="2">
    <source>
        <dbReference type="ARBA" id="ARBA00022741"/>
    </source>
</evidence>